<reference evidence="1 2" key="1">
    <citation type="submission" date="2019-09" db="EMBL/GenBank/DDBJ databases">
        <authorList>
            <person name="Chandra G."/>
            <person name="Truman W A."/>
        </authorList>
    </citation>
    <scope>NUCLEOTIDE SEQUENCE [LARGE SCALE GENOMIC DNA]</scope>
    <source>
        <strain evidence="1">PS655</strain>
    </source>
</reference>
<accession>A0A5E6PJH5</accession>
<evidence type="ECO:0000313" key="2">
    <source>
        <dbReference type="Proteomes" id="UP000327167"/>
    </source>
</evidence>
<name>A0A5E6PJH5_PSEFL</name>
<dbReference type="AlphaFoldDB" id="A0A5E6PJH5"/>
<proteinExistence type="predicted"/>
<gene>
    <name evidence="1" type="ORF">PS655_00423</name>
</gene>
<evidence type="ECO:0000313" key="1">
    <source>
        <dbReference type="EMBL" id="VVM43636.1"/>
    </source>
</evidence>
<dbReference type="RefSeq" id="WP_150649127.1">
    <property type="nucleotide sequence ID" value="NZ_CABVHJ010000001.1"/>
</dbReference>
<dbReference type="Proteomes" id="UP000327167">
    <property type="component" value="Unassembled WGS sequence"/>
</dbReference>
<sequence>MKRFRNVNVEAGDLVRALSRPRELKDTSYLIRDFELGAPLAPNQVRILWVDDYNINNDVPSIIVTSRENISSLLPRLLALPSAVTPVTSAMKAWAVEDFGCENPYEFKQLDATRALGFVGLIIGELTSLISSEADLRTMGMDSVRRTLSFVCAQAIIRGWQGKSLSGLAERWLEASEITENEVNFTTVTNILSLSDFLRTLSDSSEGKEASSEILGHQIQAWLERQIDWGQRDLLQRTIPQITRELRAVSSREKRYDIVMDALGSSNDKSRSPLELGFLISLIELGSFEFLDLARSMDSSGLVVAAYCAFAVMLGRESALRNFNGFGWTVLNQGLQLNSEVTSDISIGELRILLDRRRSAPLPFRTRSPWLIDVELAPMIVGSFANVAKRKASSQRTQETSEAIEREEALRGSLMIAMRALEEACGIVEGQRLRSGSTLGKPRGRKK</sequence>
<dbReference type="EMBL" id="CABVHJ010000001">
    <property type="protein sequence ID" value="VVM43636.1"/>
    <property type="molecule type" value="Genomic_DNA"/>
</dbReference>
<organism evidence="1 2">
    <name type="scientific">Pseudomonas fluorescens</name>
    <dbReference type="NCBI Taxonomy" id="294"/>
    <lineage>
        <taxon>Bacteria</taxon>
        <taxon>Pseudomonadati</taxon>
        <taxon>Pseudomonadota</taxon>
        <taxon>Gammaproteobacteria</taxon>
        <taxon>Pseudomonadales</taxon>
        <taxon>Pseudomonadaceae</taxon>
        <taxon>Pseudomonas</taxon>
    </lineage>
</organism>
<protein>
    <submittedName>
        <fullName evidence="1">Uncharacterized protein</fullName>
    </submittedName>
</protein>